<feature type="domain" description="SEFIR" evidence="11">
    <location>
        <begin position="393"/>
        <end position="545"/>
    </location>
</feature>
<sequence>MMEPHLSLSVILAVLLLIHLINSDDGAPQTVAVCRHSDRMVPVEWDSSHQSNPSPILQLEPQWSPSRSSLIIQWAINVDKELNPTHGIPLWPTTLDLKVVVITTCSPERTLGTNPGLGFITTWKLPGYVNRESHDCSLKYLSGTWITFDDSCYECEYEPPFTARPIPVSTVKEIWFNFTVPDVCSLNTYFVTAANLPLPAPGSGDTYTKLTETDAFEWKSEISAVYRDSKILVGFSSISGVETYSITLMDSTAIQKTADGKRDCTVSKCKVTLEYTGPCEELMIAILPHFVNCKEANDHAAHHKVDCTSRSLLLICVGCVLAAVFLALCCYIMMPDVGIFGRNCLGFQQEKGQMVLELRESTDKPVDKCGGSMGDGAHLRRRIFVSGRRVCLHVLLLYPPVDSEFQRAVLLLAEALQEHVCVLIDVWDSTSLAELGPVRWINTNTHNAHRVLVITHSRESTDDRRPVAPDLKDPAVSASAEHLYMLGLNLLSNAAQEPKSLEKFWIVHLDLEKKKKKQCISSIRPEFRGFRKFILPQDQDDLILQLSNAGHLTSC</sequence>
<reference evidence="12 13" key="1">
    <citation type="journal article" date="2019" name="Sci. Data">
        <title>Hybrid genome assembly and annotation of Danionella translucida.</title>
        <authorList>
            <person name="Kadobianskyi M."/>
            <person name="Schulze L."/>
            <person name="Schuelke M."/>
            <person name="Judkewitz B."/>
        </authorList>
    </citation>
    <scope>NUCLEOTIDE SEQUENCE [LARGE SCALE GENOMIC DNA]</scope>
    <source>
        <strain evidence="12 13">Bolton</strain>
    </source>
</reference>
<dbReference type="EMBL" id="SRMA01026592">
    <property type="protein sequence ID" value="TRY81849.1"/>
    <property type="molecule type" value="Genomic_DNA"/>
</dbReference>
<proteinExistence type="predicted"/>
<dbReference type="Gene3D" id="3.40.50.11530">
    <property type="match status" value="1"/>
</dbReference>
<feature type="transmembrane region" description="Helical" evidence="9">
    <location>
        <begin position="312"/>
        <end position="333"/>
    </location>
</feature>
<accession>A0A553PVY0</accession>
<keyword evidence="7" id="KW-0675">Receptor</keyword>
<keyword evidence="5 9" id="KW-1133">Transmembrane helix</keyword>
<keyword evidence="3 9" id="KW-0812">Transmembrane</keyword>
<dbReference type="OrthoDB" id="8963084at2759"/>
<keyword evidence="13" id="KW-1185">Reference proteome</keyword>
<evidence type="ECO:0000259" key="11">
    <source>
        <dbReference type="Pfam" id="PF08357"/>
    </source>
</evidence>
<dbReference type="Gene3D" id="2.60.40.2160">
    <property type="entry name" value="Interleukin-17 receptor A/B, fibronectin-III-like domain 1"/>
    <property type="match status" value="1"/>
</dbReference>
<evidence type="ECO:0000256" key="7">
    <source>
        <dbReference type="ARBA" id="ARBA00023170"/>
    </source>
</evidence>
<dbReference type="GO" id="GO:0030368">
    <property type="term" value="F:interleukin-17 receptor activity"/>
    <property type="evidence" value="ECO:0007669"/>
    <property type="project" value="InterPro"/>
</dbReference>
<evidence type="ECO:0000256" key="9">
    <source>
        <dbReference type="SAM" id="Phobius"/>
    </source>
</evidence>
<dbReference type="Pfam" id="PF08357">
    <property type="entry name" value="SEFIR"/>
    <property type="match status" value="1"/>
</dbReference>
<dbReference type="InterPro" id="IPR013568">
    <property type="entry name" value="SEFIR_dom"/>
</dbReference>
<evidence type="ECO:0000256" key="2">
    <source>
        <dbReference type="ARBA" id="ARBA00022475"/>
    </source>
</evidence>
<dbReference type="InterPro" id="IPR039465">
    <property type="entry name" value="IL-17_rcpt-like"/>
</dbReference>
<keyword evidence="2" id="KW-1003">Cell membrane</keyword>
<dbReference type="InterPro" id="IPR038683">
    <property type="entry name" value="IL17RA/B_FnIII-like_1_sf"/>
</dbReference>
<dbReference type="PANTHER" id="PTHR15583">
    <property type="entry name" value="INTERLEUKIN-17 RECEPTOR"/>
    <property type="match status" value="1"/>
</dbReference>
<keyword evidence="6 9" id="KW-0472">Membrane</keyword>
<dbReference type="STRING" id="623744.A0A553PVY0"/>
<dbReference type="AlphaFoldDB" id="A0A553PVY0"/>
<keyword evidence="4 10" id="KW-0732">Signal</keyword>
<evidence type="ECO:0000256" key="6">
    <source>
        <dbReference type="ARBA" id="ARBA00023136"/>
    </source>
</evidence>
<keyword evidence="8" id="KW-0325">Glycoprotein</keyword>
<evidence type="ECO:0000256" key="3">
    <source>
        <dbReference type="ARBA" id="ARBA00022692"/>
    </source>
</evidence>
<evidence type="ECO:0000256" key="1">
    <source>
        <dbReference type="ARBA" id="ARBA00004251"/>
    </source>
</evidence>
<comment type="subcellular location">
    <subcellularLocation>
        <location evidence="1">Cell membrane</location>
        <topology evidence="1">Single-pass type I membrane protein</topology>
    </subcellularLocation>
</comment>
<dbReference type="Proteomes" id="UP000316079">
    <property type="component" value="Unassembled WGS sequence"/>
</dbReference>
<name>A0A553PVY0_9TELE</name>
<evidence type="ECO:0000313" key="12">
    <source>
        <dbReference type="EMBL" id="TRY81849.1"/>
    </source>
</evidence>
<gene>
    <name evidence="12" type="ORF">DNTS_011414</name>
</gene>
<evidence type="ECO:0000256" key="5">
    <source>
        <dbReference type="ARBA" id="ARBA00022989"/>
    </source>
</evidence>
<evidence type="ECO:0000313" key="13">
    <source>
        <dbReference type="Proteomes" id="UP000316079"/>
    </source>
</evidence>
<feature type="signal peptide" evidence="10">
    <location>
        <begin position="1"/>
        <end position="23"/>
    </location>
</feature>
<evidence type="ECO:0000256" key="10">
    <source>
        <dbReference type="SAM" id="SignalP"/>
    </source>
</evidence>
<evidence type="ECO:0000256" key="8">
    <source>
        <dbReference type="ARBA" id="ARBA00023180"/>
    </source>
</evidence>
<evidence type="ECO:0000256" key="4">
    <source>
        <dbReference type="ARBA" id="ARBA00022729"/>
    </source>
</evidence>
<protein>
    <recommendedName>
        <fullName evidence="11">SEFIR domain-containing protein</fullName>
    </recommendedName>
</protein>
<dbReference type="PANTHER" id="PTHR15583:SF11">
    <property type="entry name" value="INTERLEUKIN-17 RECEPTOR B"/>
    <property type="match status" value="1"/>
</dbReference>
<dbReference type="GO" id="GO:0005886">
    <property type="term" value="C:plasma membrane"/>
    <property type="evidence" value="ECO:0007669"/>
    <property type="project" value="UniProtKB-SubCell"/>
</dbReference>
<comment type="caution">
    <text evidence="12">The sequence shown here is derived from an EMBL/GenBank/DDBJ whole genome shotgun (WGS) entry which is preliminary data.</text>
</comment>
<feature type="chain" id="PRO_5022173962" description="SEFIR domain-containing protein" evidence="10">
    <location>
        <begin position="24"/>
        <end position="555"/>
    </location>
</feature>
<organism evidence="12 13">
    <name type="scientific">Danionella cerebrum</name>
    <dbReference type="NCBI Taxonomy" id="2873325"/>
    <lineage>
        <taxon>Eukaryota</taxon>
        <taxon>Metazoa</taxon>
        <taxon>Chordata</taxon>
        <taxon>Craniata</taxon>
        <taxon>Vertebrata</taxon>
        <taxon>Euteleostomi</taxon>
        <taxon>Actinopterygii</taxon>
        <taxon>Neopterygii</taxon>
        <taxon>Teleostei</taxon>
        <taxon>Ostariophysi</taxon>
        <taxon>Cypriniformes</taxon>
        <taxon>Danionidae</taxon>
        <taxon>Danioninae</taxon>
        <taxon>Danionella</taxon>
    </lineage>
</organism>